<protein>
    <submittedName>
        <fullName evidence="2">Uncharacterized protein</fullName>
    </submittedName>
</protein>
<sequence>MACQRDVLEIVREDDFVEYFLFSLDNFDEESATQTVLNLKSQVTDLTKKGSENYIWQKDEFVIIPRNTSTMPPIVDNEETLPPHLYGVTHYGENIEDEWFIVHLLVELTKNISGLIARVIDVDGEFLLIEGADHLPSWASPEICDKRVYIYRGEIHIVPPRREREQISLIQALATIRANPDKTRASQEIQDSIKSRLRGYPEKVFELLHQTTAYVPSRVAALLRARPSLIAPAVTAFCHRDPIDTRAMRAMRNFPPETRVMTTVKMTRCQYAMLSQAKYTPDRRTGWQLPSPTSPLYLPHTIGVKLACGFEILVTQAKSPESIEADKGWLRYKQSLTEKGYFKEFLEGSQDYNRLENEAKEYYRTHSCYSQPPLATTVVDLLETIEVDEEGLKKAESSLPPPDDDSWMTISGDDLERMMKERYGARPQTTDITSSLTAFLNNISGLDGVQHPKPSTHAPEVPLRQKRNKKTEETRDDENNRISFDQEAFTCALNNILDFSVPEDSWDLDSDESGMSSYEDEAEMDLSRKKNTKSNSAQLESDSELKQYMDQMDRELQGTTLGQSFIKKKPKGMEDSFSDIESFEPVDIDMNAVRNMLASYEAQVGGPGPATNILGPMGVSLQRH</sequence>
<feature type="region of interest" description="Disordered" evidence="1">
    <location>
        <begin position="447"/>
        <end position="482"/>
    </location>
</feature>
<name>A0A9P0HB04_NEZVI</name>
<dbReference type="Proteomes" id="UP001152798">
    <property type="component" value="Chromosome 4"/>
</dbReference>
<dbReference type="Pfam" id="PF07093">
    <property type="entry name" value="SGT1"/>
    <property type="match status" value="1"/>
</dbReference>
<dbReference type="PANTHER" id="PTHR13060:SF0">
    <property type="entry name" value="PROTEIN ECDYSONELESS HOMOLOG"/>
    <property type="match status" value="1"/>
</dbReference>
<dbReference type="PANTHER" id="PTHR13060">
    <property type="entry name" value="SGT1 PROTEIN HSGT1 SUPPRESSOR OF GCR2"/>
    <property type="match status" value="1"/>
</dbReference>
<feature type="compositionally biased region" description="Basic and acidic residues" evidence="1">
    <location>
        <begin position="470"/>
        <end position="480"/>
    </location>
</feature>
<evidence type="ECO:0000313" key="3">
    <source>
        <dbReference type="Proteomes" id="UP001152798"/>
    </source>
</evidence>
<dbReference type="GO" id="GO:0005634">
    <property type="term" value="C:nucleus"/>
    <property type="evidence" value="ECO:0007669"/>
    <property type="project" value="TreeGrafter"/>
</dbReference>
<gene>
    <name evidence="2" type="ORF">NEZAVI_LOCUS8131</name>
</gene>
<organism evidence="2 3">
    <name type="scientific">Nezara viridula</name>
    <name type="common">Southern green stink bug</name>
    <name type="synonym">Cimex viridulus</name>
    <dbReference type="NCBI Taxonomy" id="85310"/>
    <lineage>
        <taxon>Eukaryota</taxon>
        <taxon>Metazoa</taxon>
        <taxon>Ecdysozoa</taxon>
        <taxon>Arthropoda</taxon>
        <taxon>Hexapoda</taxon>
        <taxon>Insecta</taxon>
        <taxon>Pterygota</taxon>
        <taxon>Neoptera</taxon>
        <taxon>Paraneoptera</taxon>
        <taxon>Hemiptera</taxon>
        <taxon>Heteroptera</taxon>
        <taxon>Panheteroptera</taxon>
        <taxon>Pentatomomorpha</taxon>
        <taxon>Pentatomoidea</taxon>
        <taxon>Pentatomidae</taxon>
        <taxon>Pentatominae</taxon>
        <taxon>Nezara</taxon>
    </lineage>
</organism>
<proteinExistence type="predicted"/>
<dbReference type="AlphaFoldDB" id="A0A9P0HB04"/>
<evidence type="ECO:0000313" key="2">
    <source>
        <dbReference type="EMBL" id="CAH1398496.1"/>
    </source>
</evidence>
<feature type="region of interest" description="Disordered" evidence="1">
    <location>
        <begin position="502"/>
        <end position="543"/>
    </location>
</feature>
<dbReference type="InterPro" id="IPR010770">
    <property type="entry name" value="Ecd"/>
</dbReference>
<evidence type="ECO:0000256" key="1">
    <source>
        <dbReference type="SAM" id="MobiDB-lite"/>
    </source>
</evidence>
<reference evidence="2" key="1">
    <citation type="submission" date="2022-01" db="EMBL/GenBank/DDBJ databases">
        <authorList>
            <person name="King R."/>
        </authorList>
    </citation>
    <scope>NUCLEOTIDE SEQUENCE</scope>
</reference>
<accession>A0A9P0HB04</accession>
<feature type="compositionally biased region" description="Acidic residues" evidence="1">
    <location>
        <begin position="504"/>
        <end position="524"/>
    </location>
</feature>
<keyword evidence="3" id="KW-1185">Reference proteome</keyword>
<dbReference type="EMBL" id="OV725080">
    <property type="protein sequence ID" value="CAH1398496.1"/>
    <property type="molecule type" value="Genomic_DNA"/>
</dbReference>
<dbReference type="OrthoDB" id="27237at2759"/>